<reference evidence="2 3" key="1">
    <citation type="submission" date="2020-05" db="EMBL/GenBank/DDBJ databases">
        <authorList>
            <person name="Casaregola S."/>
            <person name="Devillers H."/>
            <person name="Grondin C."/>
        </authorList>
    </citation>
    <scope>NUCLEOTIDE SEQUENCE [LARGE SCALE GENOMIC DNA]</scope>
    <source>
        <strain evidence="2 3">CLIB 1767</strain>
    </source>
</reference>
<gene>
    <name evidence="2" type="ORF">KABA2_06S02112</name>
</gene>
<feature type="transmembrane region" description="Helical" evidence="1">
    <location>
        <begin position="139"/>
        <end position="160"/>
    </location>
</feature>
<dbReference type="Proteomes" id="UP000644660">
    <property type="component" value="Unassembled WGS sequence"/>
</dbReference>
<evidence type="ECO:0008006" key="4">
    <source>
        <dbReference type="Google" id="ProtNLM"/>
    </source>
</evidence>
<proteinExistence type="predicted"/>
<dbReference type="GeneID" id="64858332"/>
<dbReference type="OrthoDB" id="10467441at2759"/>
<evidence type="ECO:0000313" key="3">
    <source>
        <dbReference type="Proteomes" id="UP000644660"/>
    </source>
</evidence>
<feature type="transmembrane region" description="Helical" evidence="1">
    <location>
        <begin position="35"/>
        <end position="55"/>
    </location>
</feature>
<dbReference type="RefSeq" id="XP_041407135.1">
    <property type="nucleotide sequence ID" value="XM_041551201.1"/>
</dbReference>
<keyword evidence="3" id="KW-1185">Reference proteome</keyword>
<accession>A0A8H2VH21</accession>
<dbReference type="AlphaFoldDB" id="A0A8H2VH21"/>
<evidence type="ECO:0000313" key="2">
    <source>
        <dbReference type="EMBL" id="CAB4255291.1"/>
    </source>
</evidence>
<keyword evidence="1" id="KW-1133">Transmembrane helix</keyword>
<keyword evidence="1" id="KW-0472">Membrane</keyword>
<evidence type="ECO:0000256" key="1">
    <source>
        <dbReference type="SAM" id="Phobius"/>
    </source>
</evidence>
<name>A0A8H2VH21_9SACH</name>
<organism evidence="2 3">
    <name type="scientific">Maudiozyma barnettii</name>
    <dbReference type="NCBI Taxonomy" id="61262"/>
    <lineage>
        <taxon>Eukaryota</taxon>
        <taxon>Fungi</taxon>
        <taxon>Dikarya</taxon>
        <taxon>Ascomycota</taxon>
        <taxon>Saccharomycotina</taxon>
        <taxon>Saccharomycetes</taxon>
        <taxon>Saccharomycetales</taxon>
        <taxon>Saccharomycetaceae</taxon>
        <taxon>Maudiozyma</taxon>
    </lineage>
</organism>
<dbReference type="EMBL" id="CAEFZW010000006">
    <property type="protein sequence ID" value="CAB4255291.1"/>
    <property type="molecule type" value="Genomic_DNA"/>
</dbReference>
<keyword evidence="1" id="KW-0812">Transmembrane</keyword>
<sequence>MVLFTKHEHQRDLTKQLLVASQLLIFIRFSRDRSFLLACINISILGVVMLISQIVDHQYELTSAVLSSSASSTHRLSSETDHSVVRNTVNKLMDNLQTAILFQTLYSMWYHWTVTHRHPDRIYDTIFLFLIEDSFPLNAWPTLFSVILDTILLIIQLIMINIQNSRMLITTTTATTTVQDPYNGSSHREDSHVDIDNQTVLGFLTNNYYYSYHHNQDTATQEPLLQEHTASPATDYGSTT</sequence>
<comment type="caution">
    <text evidence="2">The sequence shown here is derived from an EMBL/GenBank/DDBJ whole genome shotgun (WGS) entry which is preliminary data.</text>
</comment>
<protein>
    <recommendedName>
        <fullName evidence="4">DUF1746 domain-containing protein</fullName>
    </recommendedName>
</protein>